<reference evidence="2 5" key="2">
    <citation type="submission" date="2017-12" db="EMBL/GenBank/DDBJ databases">
        <title>Pharmacopeia of the Arctic Ocean.</title>
        <authorList>
            <person name="Collins E."/>
            <person name="Ducluzeau A.-L."/>
        </authorList>
    </citation>
    <scope>NUCLEOTIDE SEQUENCE [LARGE SCALE GENOMIC DNA]</scope>
    <source>
        <strain evidence="2 5">DSM 23325</strain>
    </source>
</reference>
<keyword evidence="1" id="KW-0812">Transmembrane</keyword>
<dbReference type="EMBL" id="FOKC01000003">
    <property type="protein sequence ID" value="SFB07452.1"/>
    <property type="molecule type" value="Genomic_DNA"/>
</dbReference>
<reference evidence="3" key="1">
    <citation type="submission" date="2016-10" db="EMBL/GenBank/DDBJ databases">
        <authorList>
            <person name="de Groot N.N."/>
        </authorList>
    </citation>
    <scope>NUCLEOTIDE SEQUENCE [LARGE SCALE GENOMIC DNA]</scope>
    <source>
        <strain evidence="3">CGMCC 1.10697</strain>
    </source>
</reference>
<evidence type="ECO:0000256" key="1">
    <source>
        <dbReference type="SAM" id="Phobius"/>
    </source>
</evidence>
<evidence type="ECO:0008006" key="6">
    <source>
        <dbReference type="Google" id="ProtNLM"/>
    </source>
</evidence>
<feature type="transmembrane region" description="Helical" evidence="1">
    <location>
        <begin position="103"/>
        <end position="126"/>
    </location>
</feature>
<evidence type="ECO:0000313" key="2">
    <source>
        <dbReference type="EMBL" id="PKH42693.1"/>
    </source>
</evidence>
<name>A0A1I0Y2P1_9ACTN</name>
<accession>A0A1I0Y2P1</accession>
<keyword evidence="5" id="KW-1185">Reference proteome</keyword>
<evidence type="ECO:0000313" key="5">
    <source>
        <dbReference type="Proteomes" id="UP000233565"/>
    </source>
</evidence>
<evidence type="ECO:0000313" key="4">
    <source>
        <dbReference type="Proteomes" id="UP000199113"/>
    </source>
</evidence>
<dbReference type="Proteomes" id="UP000199113">
    <property type="component" value="Unassembled WGS sequence"/>
</dbReference>
<dbReference type="EMBL" id="PJBV01000012">
    <property type="protein sequence ID" value="PKH42693.1"/>
    <property type="molecule type" value="Genomic_DNA"/>
</dbReference>
<keyword evidence="1" id="KW-1133">Transmembrane helix</keyword>
<feature type="transmembrane region" description="Helical" evidence="1">
    <location>
        <begin position="31"/>
        <end position="56"/>
    </location>
</feature>
<proteinExistence type="predicted"/>
<keyword evidence="1" id="KW-0472">Membrane</keyword>
<gene>
    <name evidence="2" type="ORF">CXG46_05340</name>
    <name evidence="3" type="ORF">SAMN05192575_103203</name>
</gene>
<protein>
    <recommendedName>
        <fullName evidence="6">YggT family protein</fullName>
    </recommendedName>
</protein>
<evidence type="ECO:0000313" key="3">
    <source>
        <dbReference type="EMBL" id="SFB07452.1"/>
    </source>
</evidence>
<organism evidence="3 4">
    <name type="scientific">Nocardioides alpinus</name>
    <dbReference type="NCBI Taxonomy" id="748909"/>
    <lineage>
        <taxon>Bacteria</taxon>
        <taxon>Bacillati</taxon>
        <taxon>Actinomycetota</taxon>
        <taxon>Actinomycetes</taxon>
        <taxon>Propionibacteriales</taxon>
        <taxon>Nocardioidaceae</taxon>
        <taxon>Nocardioides</taxon>
    </lineage>
</organism>
<sequence length="160" mass="18177">MSHAVQPTLPPPPEGPIVYPQRRAVLWGAKALGYLVYAYLVLTQIVLGLGFILLLFGANPEPAFVQWAYRSLDRAMEQFRGIFTSIELGQTGNDVAAVLDVSILFAMVVYAIIAWIIHAGVAWLAARITRLDREDQQYQRDLQRYQEQVFQEQKLRERSS</sequence>
<dbReference type="Proteomes" id="UP000233565">
    <property type="component" value="Unassembled WGS sequence"/>
</dbReference>
<dbReference type="OrthoDB" id="5245026at2"/>
<dbReference type="AlphaFoldDB" id="A0A1I0Y2P1"/>
<dbReference type="RefSeq" id="WP_091197442.1">
    <property type="nucleotide sequence ID" value="NZ_FOKC01000003.1"/>
</dbReference>